<evidence type="ECO:0000313" key="1">
    <source>
        <dbReference type="EMBL" id="XCI77853.1"/>
    </source>
</evidence>
<name>A0AAU8HZ24_9CAUD</name>
<organism evidence="1">
    <name type="scientific">Rhizobium phage IG49</name>
    <dbReference type="NCBI Taxonomy" id="3129228"/>
    <lineage>
        <taxon>Viruses</taxon>
        <taxon>Duplodnaviria</taxon>
        <taxon>Heunggongvirae</taxon>
        <taxon>Uroviricota</taxon>
        <taxon>Caudoviricetes</taxon>
    </lineage>
</organism>
<accession>A0AAU8HZ24</accession>
<reference evidence="1" key="1">
    <citation type="submission" date="2024-03" db="EMBL/GenBank/DDBJ databases">
        <authorList>
            <person name="Chantapakul B."/>
            <person name="Wang S."/>
        </authorList>
    </citation>
    <scope>NUCLEOTIDE SEQUENCE</scope>
</reference>
<sequence>MVDESLKSLMLTMRSVRLSFRHTMNTVKSS</sequence>
<gene>
    <name evidence="1" type="ORF">VGRTQORK_CDS0240</name>
</gene>
<protein>
    <submittedName>
        <fullName evidence="1">Uncharacterized protein</fullName>
    </submittedName>
</protein>
<proteinExistence type="predicted"/>
<dbReference type="EMBL" id="PP429227">
    <property type="protein sequence ID" value="XCI77853.1"/>
    <property type="molecule type" value="Genomic_DNA"/>
</dbReference>